<dbReference type="Gene3D" id="2.60.40.640">
    <property type="match status" value="2"/>
</dbReference>
<evidence type="ECO:0000259" key="2">
    <source>
        <dbReference type="SMART" id="SM01017"/>
    </source>
</evidence>
<dbReference type="GO" id="GO:0015031">
    <property type="term" value="P:protein transport"/>
    <property type="evidence" value="ECO:0007669"/>
    <property type="project" value="TreeGrafter"/>
</dbReference>
<keyword evidence="4" id="KW-1185">Reference proteome</keyword>
<sequence length="326" mass="34892">MGFLDGGVQVFEIRNLNLKDGGYDAGDVITGEVVLVATKEIKCRAFLITLSGNAATRWERKHYNNDGCSDTEYYKGHEKITEDCKVFHGEGVIAPGNFVHKFTLKLPKSCPPSFAGVHGCITYTLIAKIDRPMAIDNEVQLAVMVKGFVDLQAMGPSVAQPVENQGVAKIGMCCCTDGRIRIHASLSKGGFAIGEHVEIIVEVGNYTSRPVVALIANILENATFTAFHGGIWGGGGQAEKCNGTKPVVSATKPVNIPSQAEEKVCFAFLIPKIIAPHVDCSIIHTEHAIEICAQHESGEKGYTCVLPITLGTVSLPSKGGKEALQL</sequence>
<dbReference type="InterPro" id="IPR014752">
    <property type="entry name" value="Arrestin-like_C"/>
</dbReference>
<gene>
    <name evidence="3" type="ORF">QR680_014801</name>
</gene>
<dbReference type="Proteomes" id="UP001175271">
    <property type="component" value="Unassembled WGS sequence"/>
</dbReference>
<dbReference type="Pfam" id="PF00339">
    <property type="entry name" value="Arrestin_N"/>
    <property type="match status" value="1"/>
</dbReference>
<dbReference type="EMBL" id="JAUCMV010000002">
    <property type="protein sequence ID" value="KAK0420627.1"/>
    <property type="molecule type" value="Genomic_DNA"/>
</dbReference>
<comment type="similarity">
    <text evidence="1">Belongs to the arrestin family.</text>
</comment>
<name>A0AA39ICP4_9BILA</name>
<dbReference type="InterPro" id="IPR050357">
    <property type="entry name" value="Arrestin_domain-protein"/>
</dbReference>
<organism evidence="3 4">
    <name type="scientific">Steinernema hermaphroditum</name>
    <dbReference type="NCBI Taxonomy" id="289476"/>
    <lineage>
        <taxon>Eukaryota</taxon>
        <taxon>Metazoa</taxon>
        <taxon>Ecdysozoa</taxon>
        <taxon>Nematoda</taxon>
        <taxon>Chromadorea</taxon>
        <taxon>Rhabditida</taxon>
        <taxon>Tylenchina</taxon>
        <taxon>Panagrolaimomorpha</taxon>
        <taxon>Strongyloidoidea</taxon>
        <taxon>Steinernematidae</taxon>
        <taxon>Steinernema</taxon>
    </lineage>
</organism>
<dbReference type="SUPFAM" id="SSF81296">
    <property type="entry name" value="E set domains"/>
    <property type="match status" value="2"/>
</dbReference>
<reference evidence="3" key="1">
    <citation type="submission" date="2023-06" db="EMBL/GenBank/DDBJ databases">
        <title>Genomic analysis of the entomopathogenic nematode Steinernema hermaphroditum.</title>
        <authorList>
            <person name="Schwarz E.M."/>
            <person name="Heppert J.K."/>
            <person name="Baniya A."/>
            <person name="Schwartz H.T."/>
            <person name="Tan C.-H."/>
            <person name="Antoshechkin I."/>
            <person name="Sternberg P.W."/>
            <person name="Goodrich-Blair H."/>
            <person name="Dillman A.R."/>
        </authorList>
    </citation>
    <scope>NUCLEOTIDE SEQUENCE</scope>
    <source>
        <strain evidence="3">PS9179</strain>
        <tissue evidence="3">Whole animal</tissue>
    </source>
</reference>
<dbReference type="InterPro" id="IPR011021">
    <property type="entry name" value="Arrestin-like_N"/>
</dbReference>
<evidence type="ECO:0000313" key="3">
    <source>
        <dbReference type="EMBL" id="KAK0420627.1"/>
    </source>
</evidence>
<protein>
    <recommendedName>
        <fullName evidence="2">Arrestin C-terminal-like domain-containing protein</fullName>
    </recommendedName>
</protein>
<evidence type="ECO:0000256" key="1">
    <source>
        <dbReference type="ARBA" id="ARBA00005298"/>
    </source>
</evidence>
<dbReference type="InterPro" id="IPR014756">
    <property type="entry name" value="Ig_E-set"/>
</dbReference>
<accession>A0AA39ICP4</accession>
<dbReference type="GO" id="GO:0005737">
    <property type="term" value="C:cytoplasm"/>
    <property type="evidence" value="ECO:0007669"/>
    <property type="project" value="TreeGrafter"/>
</dbReference>
<dbReference type="AlphaFoldDB" id="A0AA39ICP4"/>
<dbReference type="PANTHER" id="PTHR11188">
    <property type="entry name" value="ARRESTIN DOMAIN CONTAINING PROTEIN"/>
    <property type="match status" value="1"/>
</dbReference>
<evidence type="ECO:0000313" key="4">
    <source>
        <dbReference type="Proteomes" id="UP001175271"/>
    </source>
</evidence>
<comment type="caution">
    <text evidence="3">The sequence shown here is derived from an EMBL/GenBank/DDBJ whole genome shotgun (WGS) entry which is preliminary data.</text>
</comment>
<dbReference type="InterPro" id="IPR011022">
    <property type="entry name" value="Arrestin_C-like"/>
</dbReference>
<feature type="domain" description="Arrestin C-terminal-like" evidence="2">
    <location>
        <begin position="176"/>
        <end position="315"/>
    </location>
</feature>
<dbReference type="PANTHER" id="PTHR11188:SF175">
    <property type="entry name" value="ARRESTIN C-TERMINAL-LIKE DOMAIN-CONTAINING PROTEIN"/>
    <property type="match status" value="1"/>
</dbReference>
<proteinExistence type="inferred from homology"/>
<dbReference type="Pfam" id="PF02752">
    <property type="entry name" value="Arrestin_C"/>
    <property type="match status" value="1"/>
</dbReference>
<dbReference type="SMART" id="SM01017">
    <property type="entry name" value="Arrestin_C"/>
    <property type="match status" value="1"/>
</dbReference>